<reference evidence="2" key="1">
    <citation type="journal article" date="2020" name="ISME J.">
        <title>Comparative genomics reveals insights into cyanobacterial evolution and habitat adaptation.</title>
        <authorList>
            <person name="Chen M.Y."/>
            <person name="Teng W.K."/>
            <person name="Zhao L."/>
            <person name="Hu C.X."/>
            <person name="Zhou Y.K."/>
            <person name="Han B.P."/>
            <person name="Song L.R."/>
            <person name="Shu W.S."/>
        </authorList>
    </citation>
    <scope>NUCLEOTIDE SEQUENCE [LARGE SCALE GENOMIC DNA]</scope>
    <source>
        <strain evidence="2">FACHB-251</strain>
    </source>
</reference>
<dbReference type="RefSeq" id="WP_190562191.1">
    <property type="nucleotide sequence ID" value="NZ_JACJQU010000010.1"/>
</dbReference>
<dbReference type="EMBL" id="JACJQU010000010">
    <property type="protein sequence ID" value="MBD2295122.1"/>
    <property type="molecule type" value="Genomic_DNA"/>
</dbReference>
<accession>A0A926WIM3</accession>
<evidence type="ECO:0000313" key="2">
    <source>
        <dbReference type="Proteomes" id="UP000662185"/>
    </source>
</evidence>
<comment type="caution">
    <text evidence="1">The sequence shown here is derived from an EMBL/GenBank/DDBJ whole genome shotgun (WGS) entry which is preliminary data.</text>
</comment>
<gene>
    <name evidence="1" type="ORF">H6G06_16950</name>
</gene>
<protein>
    <submittedName>
        <fullName evidence="1">CRISPR-associated protein Csx3</fullName>
    </submittedName>
</protein>
<dbReference type="Proteomes" id="UP000662185">
    <property type="component" value="Unassembled WGS sequence"/>
</dbReference>
<organism evidence="1 2">
    <name type="scientific">Anabaena sphaerica FACHB-251</name>
    <dbReference type="NCBI Taxonomy" id="2692883"/>
    <lineage>
        <taxon>Bacteria</taxon>
        <taxon>Bacillati</taxon>
        <taxon>Cyanobacteriota</taxon>
        <taxon>Cyanophyceae</taxon>
        <taxon>Nostocales</taxon>
        <taxon>Nostocaceae</taxon>
        <taxon>Anabaena</taxon>
    </lineage>
</organism>
<name>A0A926WIM3_9NOST</name>
<keyword evidence="2" id="KW-1185">Reference proteome</keyword>
<sequence length="101" mass="11052">MTTYKIELQEGILRINFGEPAQNDQIVKDAAARLEEMARSGELAGGQLLKINGPVSIPVAFVLAHKLAHIYGAIGFYDPKLAKYVICITHNPAYKLGDLID</sequence>
<evidence type="ECO:0000313" key="1">
    <source>
        <dbReference type="EMBL" id="MBD2295122.1"/>
    </source>
</evidence>
<dbReference type="Pfam" id="PF09620">
    <property type="entry name" value="Cas_csx3"/>
    <property type="match status" value="1"/>
</dbReference>
<dbReference type="AlphaFoldDB" id="A0A926WIM3"/>
<dbReference type="InterPro" id="IPR013409">
    <property type="entry name" value="CRISPR-assoc_prot_Crn3/Csx3"/>
</dbReference>
<proteinExistence type="predicted"/>